<organism evidence="2 3">
    <name type="scientific">Thalassotalea profundi</name>
    <dbReference type="NCBI Taxonomy" id="2036687"/>
    <lineage>
        <taxon>Bacteria</taxon>
        <taxon>Pseudomonadati</taxon>
        <taxon>Pseudomonadota</taxon>
        <taxon>Gammaproteobacteria</taxon>
        <taxon>Alteromonadales</taxon>
        <taxon>Colwelliaceae</taxon>
        <taxon>Thalassotalea</taxon>
    </lineage>
</organism>
<comment type="caution">
    <text evidence="2">The sequence shown here is derived from an EMBL/GenBank/DDBJ whole genome shotgun (WGS) entry which is preliminary data.</text>
</comment>
<keyword evidence="1" id="KW-0732">Signal</keyword>
<protein>
    <recommendedName>
        <fullName evidence="4">Lipoprotein</fullName>
    </recommendedName>
</protein>
<gene>
    <name evidence="2" type="ORF">GCM10011501_14240</name>
</gene>
<evidence type="ECO:0000256" key="1">
    <source>
        <dbReference type="SAM" id="SignalP"/>
    </source>
</evidence>
<dbReference type="PROSITE" id="PS51257">
    <property type="entry name" value="PROKAR_LIPOPROTEIN"/>
    <property type="match status" value="1"/>
</dbReference>
<feature type="chain" id="PRO_5046108362" description="Lipoprotein" evidence="1">
    <location>
        <begin position="21"/>
        <end position="233"/>
    </location>
</feature>
<keyword evidence="3" id="KW-1185">Reference proteome</keyword>
<reference evidence="3" key="1">
    <citation type="journal article" date="2019" name="Int. J. Syst. Evol. Microbiol.">
        <title>The Global Catalogue of Microorganisms (GCM) 10K type strain sequencing project: providing services to taxonomists for standard genome sequencing and annotation.</title>
        <authorList>
            <consortium name="The Broad Institute Genomics Platform"/>
            <consortium name="The Broad Institute Genome Sequencing Center for Infectious Disease"/>
            <person name="Wu L."/>
            <person name="Ma J."/>
        </authorList>
    </citation>
    <scope>NUCLEOTIDE SEQUENCE [LARGE SCALE GENOMIC DNA]</scope>
    <source>
        <strain evidence="3">CGMCC 1.15922</strain>
    </source>
</reference>
<evidence type="ECO:0000313" key="2">
    <source>
        <dbReference type="EMBL" id="GHE86277.1"/>
    </source>
</evidence>
<dbReference type="Proteomes" id="UP000626370">
    <property type="component" value="Unassembled WGS sequence"/>
</dbReference>
<dbReference type="RefSeq" id="WP_189377578.1">
    <property type="nucleotide sequence ID" value="NZ_BNAH01000005.1"/>
</dbReference>
<feature type="signal peptide" evidence="1">
    <location>
        <begin position="1"/>
        <end position="20"/>
    </location>
</feature>
<proteinExistence type="predicted"/>
<dbReference type="EMBL" id="BNAH01000005">
    <property type="protein sequence ID" value="GHE86277.1"/>
    <property type="molecule type" value="Genomic_DNA"/>
</dbReference>
<evidence type="ECO:0008006" key="4">
    <source>
        <dbReference type="Google" id="ProtNLM"/>
    </source>
</evidence>
<sequence length="233" mass="26539">MRIVLLVMMIMALSSCKSTAYKPYQPKPSNGESETEKFIVLGGSYMYIGLFKPKMYVLKNQRSLTFTTNDVFQILHYSDDSGYGHKSEKQYFNIGGNAEKLELNSNAKLDYWSKFEYWYATHKGSDDVELEFSVAGKSKKVTIDVIELPLSQGATAQDVIEVLGFPSRKMKRYASWPCTEYVNGIGYDPVAGSGGISIEQWFYDKYPNLIIDVTYRDVSVYTYGSRDRTFDTC</sequence>
<evidence type="ECO:0000313" key="3">
    <source>
        <dbReference type="Proteomes" id="UP000626370"/>
    </source>
</evidence>
<accession>A0ABQ3IJC3</accession>
<name>A0ABQ3IJC3_9GAMM</name>